<evidence type="ECO:0000313" key="1">
    <source>
        <dbReference type="EMBL" id="PPJ49754.1"/>
    </source>
</evidence>
<evidence type="ECO:0000313" key="2">
    <source>
        <dbReference type="Proteomes" id="UP000237631"/>
    </source>
</evidence>
<evidence type="ECO:0008006" key="3">
    <source>
        <dbReference type="Google" id="ProtNLM"/>
    </source>
</evidence>
<proteinExistence type="predicted"/>
<keyword evidence="2" id="KW-1185">Reference proteome</keyword>
<dbReference type="Proteomes" id="UP000237631">
    <property type="component" value="Unassembled WGS sequence"/>
</dbReference>
<dbReference type="OrthoDB" id="3629522at2759"/>
<organism evidence="1 2">
    <name type="scientific">Cercospora berteroae</name>
    <dbReference type="NCBI Taxonomy" id="357750"/>
    <lineage>
        <taxon>Eukaryota</taxon>
        <taxon>Fungi</taxon>
        <taxon>Dikarya</taxon>
        <taxon>Ascomycota</taxon>
        <taxon>Pezizomycotina</taxon>
        <taxon>Dothideomycetes</taxon>
        <taxon>Dothideomycetidae</taxon>
        <taxon>Mycosphaerellales</taxon>
        <taxon>Mycosphaerellaceae</taxon>
        <taxon>Cercospora</taxon>
    </lineage>
</organism>
<comment type="caution">
    <text evidence="1">The sequence shown here is derived from an EMBL/GenBank/DDBJ whole genome shotgun (WGS) entry which is preliminary data.</text>
</comment>
<sequence>MYRAPHIFHIEHQPRKNIKIPFKMRTLRRRPRRPIDGAPETYQKSLHLENFRSLDSSSATQTGQQSQDNDLSTESLALKIQSLPQELQDLIINLTFSIPQHQIILITYSYTPPAILNVSKAIRGELWPKYFGKNQFLLQAPGDFWHIYEKWSSCKSFFPEGYEELEGMKSRERETKISDLVVEEGDKPFSEEEGRSGAILREYRSGITPWTVVYGRP</sequence>
<dbReference type="AlphaFoldDB" id="A0A2S6BQK9"/>
<accession>A0A2S6BQK9</accession>
<reference evidence="2" key="1">
    <citation type="journal article" date="2017" name="bioRxiv">
        <title>Conservation of a gene cluster reveals novel cercosporin biosynthetic mechanisms and extends production to the genus Colletotrichum.</title>
        <authorList>
            <person name="de Jonge R."/>
            <person name="Ebert M.K."/>
            <person name="Huitt-Roehl C.R."/>
            <person name="Pal P."/>
            <person name="Suttle J.C."/>
            <person name="Spanner R.E."/>
            <person name="Neubauer J.D."/>
            <person name="Jurick W.M.II."/>
            <person name="Stott K.A."/>
            <person name="Secor G.A."/>
            <person name="Thomma B.P.H.J."/>
            <person name="Van de Peer Y."/>
            <person name="Townsend C.A."/>
            <person name="Bolton M.D."/>
        </authorList>
    </citation>
    <scope>NUCLEOTIDE SEQUENCE [LARGE SCALE GENOMIC DNA]</scope>
    <source>
        <strain evidence="2">CBS538.71</strain>
    </source>
</reference>
<name>A0A2S6BQK9_9PEZI</name>
<protein>
    <recommendedName>
        <fullName evidence="3">F-box domain-containing protein</fullName>
    </recommendedName>
</protein>
<gene>
    <name evidence="1" type="ORF">CBER1_02927</name>
</gene>
<dbReference type="EMBL" id="PNEN01001799">
    <property type="protein sequence ID" value="PPJ49754.1"/>
    <property type="molecule type" value="Genomic_DNA"/>
</dbReference>